<proteinExistence type="predicted"/>
<keyword evidence="9" id="KW-1185">Reference proteome</keyword>
<evidence type="ECO:0000256" key="3">
    <source>
        <dbReference type="ARBA" id="ARBA00022771"/>
    </source>
</evidence>
<evidence type="ECO:0000256" key="5">
    <source>
        <dbReference type="ARBA" id="ARBA00023242"/>
    </source>
</evidence>
<dbReference type="Proteomes" id="UP000829196">
    <property type="component" value="Unassembled WGS sequence"/>
</dbReference>
<evidence type="ECO:0000259" key="7">
    <source>
        <dbReference type="PROSITE" id="PS50853"/>
    </source>
</evidence>
<gene>
    <name evidence="8" type="ORF">KFK09_005239</name>
</gene>
<feature type="compositionally biased region" description="Polar residues" evidence="6">
    <location>
        <begin position="431"/>
        <end position="440"/>
    </location>
</feature>
<dbReference type="Pfam" id="PF23376">
    <property type="entry name" value="Fn3_VIN3"/>
    <property type="match status" value="1"/>
</dbReference>
<evidence type="ECO:0000256" key="1">
    <source>
        <dbReference type="ARBA" id="ARBA00004123"/>
    </source>
</evidence>
<dbReference type="PROSITE" id="PS50853">
    <property type="entry name" value="FN3"/>
    <property type="match status" value="1"/>
</dbReference>
<dbReference type="Gene3D" id="2.60.40.10">
    <property type="entry name" value="Immunoglobulins"/>
    <property type="match status" value="1"/>
</dbReference>
<dbReference type="GO" id="GO:0040029">
    <property type="term" value="P:epigenetic regulation of gene expression"/>
    <property type="evidence" value="ECO:0007669"/>
    <property type="project" value="InterPro"/>
</dbReference>
<dbReference type="GO" id="GO:0010048">
    <property type="term" value="P:vernalization response"/>
    <property type="evidence" value="ECO:0007669"/>
    <property type="project" value="InterPro"/>
</dbReference>
<keyword evidence="2" id="KW-0479">Metal-binding</keyword>
<evidence type="ECO:0000256" key="4">
    <source>
        <dbReference type="ARBA" id="ARBA00022833"/>
    </source>
</evidence>
<dbReference type="Pfam" id="PF23380">
    <property type="entry name" value="VIN3_C"/>
    <property type="match status" value="1"/>
</dbReference>
<name>A0A8T3BV67_DENNO</name>
<dbReference type="SMR" id="A0A8T3BV67"/>
<comment type="caution">
    <text evidence="8">The sequence shown here is derived from an EMBL/GenBank/DDBJ whole genome shotgun (WGS) entry which is preliminary data.</text>
</comment>
<dbReference type="InterPro" id="IPR036116">
    <property type="entry name" value="FN3_sf"/>
</dbReference>
<feature type="region of interest" description="Disordered" evidence="6">
    <location>
        <begin position="1"/>
        <end position="33"/>
    </location>
</feature>
<dbReference type="EMBL" id="JAGYWB010000005">
    <property type="protein sequence ID" value="KAI0522854.1"/>
    <property type="molecule type" value="Genomic_DNA"/>
</dbReference>
<sequence>MDSDDNVLLKGGSHTSSSAISTPEENGNTNDFTKAQSSHAFLKSCSKMELVHATLEKEKKQPNCSKFKMGDELSKSIAKCKKQDLKKHTLNHLASTCSQTYKQPRKDKHPVRLSTADASLEHESTWTCKNSACKAILSSADIFCKRCSCCICHLFDDNKDPSLWLVCTSESGGGDWCGLSCHIECALQCQKAGVVDLGHSMQLDGSYCCASCGKVSGIIGCWKKQLAVAKEARRVDILCYRIYLSYRLLDGTSQFKELHNIVEDAKAKLETEVGPLNGVSARMARGLVSRLPVSRDVQKLCSLGIDKAEEWLKSACFSVTKQKDSLPAACRFQFEEITSSSLLIVLKEPFSSAPCAIKGYKLWYCKNREQIYQKEPVIIPRAQRRILVPNLQPCTEYAFRIISFTVEGDLGHSEARCFTKSVEIIHKETEQTGTEGCSSSGKRDSKAPHTGSSGFKVRNLGKILRLAWAQEEGCYDEFYKDDLEEESCDGSGAVKPDNGEEDQAEPFVVRQLDLNVASVPDLNDDLPPPMESSPENGCTSQKNGLLRSNGSGDSQTYVIRAGGEIPAVESHPDCRKLSQHRHDETCDGDSTLVSGASLRFSHDSGQLDDNYEYCVKVIRWLECSGHIENAFRMKFLTWFSLRSTEQERRVVVTFIRTLIEEPSSLAGQLLDSFSEIVSCKRSRNGFCSKLWH</sequence>
<dbReference type="Pfam" id="PF07227">
    <property type="entry name" value="PHD_Oberon"/>
    <property type="match status" value="1"/>
</dbReference>
<evidence type="ECO:0000313" key="8">
    <source>
        <dbReference type="EMBL" id="KAI0522854.1"/>
    </source>
</evidence>
<dbReference type="CDD" id="cd00063">
    <property type="entry name" value="FN3"/>
    <property type="match status" value="1"/>
</dbReference>
<dbReference type="InterPro" id="IPR056990">
    <property type="entry name" value="VIN3-like_C"/>
</dbReference>
<dbReference type="SUPFAM" id="SSF49265">
    <property type="entry name" value="Fibronectin type III"/>
    <property type="match status" value="1"/>
</dbReference>
<feature type="compositionally biased region" description="Polar residues" evidence="6">
    <location>
        <begin position="13"/>
        <end position="33"/>
    </location>
</feature>
<feature type="region of interest" description="Disordered" evidence="6">
    <location>
        <begin position="525"/>
        <end position="550"/>
    </location>
</feature>
<keyword evidence="3" id="KW-0863">Zinc-finger</keyword>
<feature type="compositionally biased region" description="Polar residues" evidence="6">
    <location>
        <begin position="533"/>
        <end position="550"/>
    </location>
</feature>
<reference evidence="8" key="1">
    <citation type="journal article" date="2022" name="Front. Genet.">
        <title>Chromosome-Scale Assembly of the Dendrobium nobile Genome Provides Insights Into the Molecular Mechanism of the Biosynthesis of the Medicinal Active Ingredient of Dendrobium.</title>
        <authorList>
            <person name="Xu Q."/>
            <person name="Niu S.-C."/>
            <person name="Li K.-L."/>
            <person name="Zheng P.-J."/>
            <person name="Zhang X.-J."/>
            <person name="Jia Y."/>
            <person name="Liu Y."/>
            <person name="Niu Y.-X."/>
            <person name="Yu L.-H."/>
            <person name="Chen D.-F."/>
            <person name="Zhang G.-Q."/>
        </authorList>
    </citation>
    <scope>NUCLEOTIDE SEQUENCE</scope>
    <source>
        <tissue evidence="8">Leaf</tissue>
    </source>
</reference>
<feature type="region of interest" description="Disordered" evidence="6">
    <location>
        <begin position="431"/>
        <end position="453"/>
    </location>
</feature>
<keyword evidence="4" id="KW-0862">Zinc</keyword>
<feature type="domain" description="Fibronectin type-III" evidence="7">
    <location>
        <begin position="328"/>
        <end position="424"/>
    </location>
</feature>
<dbReference type="InterPro" id="IPR032881">
    <property type="entry name" value="Oberon-like_PHD"/>
</dbReference>
<dbReference type="InterPro" id="IPR013783">
    <property type="entry name" value="Ig-like_fold"/>
</dbReference>
<organism evidence="8 9">
    <name type="scientific">Dendrobium nobile</name>
    <name type="common">Orchid</name>
    <dbReference type="NCBI Taxonomy" id="94219"/>
    <lineage>
        <taxon>Eukaryota</taxon>
        <taxon>Viridiplantae</taxon>
        <taxon>Streptophyta</taxon>
        <taxon>Embryophyta</taxon>
        <taxon>Tracheophyta</taxon>
        <taxon>Spermatophyta</taxon>
        <taxon>Magnoliopsida</taxon>
        <taxon>Liliopsida</taxon>
        <taxon>Asparagales</taxon>
        <taxon>Orchidaceae</taxon>
        <taxon>Epidendroideae</taxon>
        <taxon>Malaxideae</taxon>
        <taxon>Dendrobiinae</taxon>
        <taxon>Dendrobium</taxon>
    </lineage>
</organism>
<accession>A0A8T3BV67</accession>
<protein>
    <recommendedName>
        <fullName evidence="7">Fibronectin type-III domain-containing protein</fullName>
    </recommendedName>
</protein>
<dbReference type="PANTHER" id="PTHR46286">
    <property type="entry name" value="VIN3-LIKE PROTEIN 2-RELATED"/>
    <property type="match status" value="1"/>
</dbReference>
<evidence type="ECO:0000256" key="6">
    <source>
        <dbReference type="SAM" id="MobiDB-lite"/>
    </source>
</evidence>
<dbReference type="PANTHER" id="PTHR46286:SF1">
    <property type="entry name" value="VIN3-LIKE PROTEIN 1"/>
    <property type="match status" value="1"/>
</dbReference>
<evidence type="ECO:0000256" key="2">
    <source>
        <dbReference type="ARBA" id="ARBA00022723"/>
    </source>
</evidence>
<dbReference type="GO" id="GO:0008270">
    <property type="term" value="F:zinc ion binding"/>
    <property type="evidence" value="ECO:0007669"/>
    <property type="project" value="UniProtKB-KW"/>
</dbReference>
<dbReference type="GO" id="GO:0005634">
    <property type="term" value="C:nucleus"/>
    <property type="evidence" value="ECO:0007669"/>
    <property type="project" value="UniProtKB-SubCell"/>
</dbReference>
<dbReference type="AlphaFoldDB" id="A0A8T3BV67"/>
<dbReference type="InterPro" id="IPR058585">
    <property type="entry name" value="Fn3_VIN3"/>
</dbReference>
<dbReference type="InterPro" id="IPR044514">
    <property type="entry name" value="VIN3-like"/>
</dbReference>
<dbReference type="OrthoDB" id="1925343at2759"/>
<comment type="subcellular location">
    <subcellularLocation>
        <location evidence="1">Nucleus</location>
    </subcellularLocation>
</comment>
<keyword evidence="5" id="KW-0539">Nucleus</keyword>
<evidence type="ECO:0000313" key="9">
    <source>
        <dbReference type="Proteomes" id="UP000829196"/>
    </source>
</evidence>
<dbReference type="InterPro" id="IPR003961">
    <property type="entry name" value="FN3_dom"/>
</dbReference>